<dbReference type="RefSeq" id="WP_147130084.1">
    <property type="nucleotide sequence ID" value="NZ_BJXA01000013.1"/>
</dbReference>
<protein>
    <recommendedName>
        <fullName evidence="3">Mini-circle protein</fullName>
    </recommendedName>
</protein>
<dbReference type="EMBL" id="BJXA01000013">
    <property type="protein sequence ID" value="GEM38027.1"/>
    <property type="molecule type" value="Genomic_DNA"/>
</dbReference>
<dbReference type="AlphaFoldDB" id="A0A511MD08"/>
<evidence type="ECO:0000313" key="1">
    <source>
        <dbReference type="EMBL" id="GEM38027.1"/>
    </source>
</evidence>
<keyword evidence="2" id="KW-1185">Reference proteome</keyword>
<dbReference type="Pfam" id="PF04978">
    <property type="entry name" value="MST"/>
    <property type="match status" value="1"/>
</dbReference>
<reference evidence="1 2" key="1">
    <citation type="submission" date="2019-07" db="EMBL/GenBank/DDBJ databases">
        <title>Whole genome shotgun sequence of Nocardia ninae NBRC 108245.</title>
        <authorList>
            <person name="Hosoyama A."/>
            <person name="Uohara A."/>
            <person name="Ohji S."/>
            <person name="Ichikawa N."/>
        </authorList>
    </citation>
    <scope>NUCLEOTIDE SEQUENCE [LARGE SCALE GENOMIC DNA]</scope>
    <source>
        <strain evidence="1 2">NBRC 108245</strain>
    </source>
</reference>
<comment type="caution">
    <text evidence="1">The sequence shown here is derived from an EMBL/GenBank/DDBJ whole genome shotgun (WGS) entry which is preliminary data.</text>
</comment>
<dbReference type="InterPro" id="IPR034660">
    <property type="entry name" value="DinB/YfiT-like"/>
</dbReference>
<evidence type="ECO:0008006" key="3">
    <source>
        <dbReference type="Google" id="ProtNLM"/>
    </source>
</evidence>
<evidence type="ECO:0000313" key="2">
    <source>
        <dbReference type="Proteomes" id="UP000321424"/>
    </source>
</evidence>
<dbReference type="Gene3D" id="1.20.120.450">
    <property type="entry name" value="dinb family like domain"/>
    <property type="match status" value="1"/>
</dbReference>
<gene>
    <name evidence="1" type="ORF">NN4_25460</name>
</gene>
<name>A0A511MD08_9NOCA</name>
<dbReference type="InterPro" id="IPR007061">
    <property type="entry name" value="MST-like"/>
</dbReference>
<sequence length="170" mass="19254">MESNQRSEPGQVAGEYETLTGFLRFQRETLAWKCSGLTPEQLRLRAVPPSALSLLGLVRHLTDVERTWFTRVLEGDEAPLLYWGEDSADDTDFEVEGADAEESIRLWEKECARSREIVEASGSLDRVGTRRSSGATYSLRWILTHMIEEYARHNGHADLLREVIDGQTGE</sequence>
<dbReference type="OrthoDB" id="4548523at2"/>
<accession>A0A511MD08</accession>
<dbReference type="Proteomes" id="UP000321424">
    <property type="component" value="Unassembled WGS sequence"/>
</dbReference>
<organism evidence="1 2">
    <name type="scientific">Nocardia ninae NBRC 108245</name>
    <dbReference type="NCBI Taxonomy" id="1210091"/>
    <lineage>
        <taxon>Bacteria</taxon>
        <taxon>Bacillati</taxon>
        <taxon>Actinomycetota</taxon>
        <taxon>Actinomycetes</taxon>
        <taxon>Mycobacteriales</taxon>
        <taxon>Nocardiaceae</taxon>
        <taxon>Nocardia</taxon>
    </lineage>
</organism>
<dbReference type="SUPFAM" id="SSF109854">
    <property type="entry name" value="DinB/YfiT-like putative metalloenzymes"/>
    <property type="match status" value="1"/>
</dbReference>
<proteinExistence type="predicted"/>